<dbReference type="AlphaFoldDB" id="A0A4C1XGP5"/>
<gene>
    <name evidence="1" type="ORF">EVAR_42097_1</name>
</gene>
<protein>
    <submittedName>
        <fullName evidence="1">Uncharacterized protein</fullName>
    </submittedName>
</protein>
<organism evidence="1 2">
    <name type="scientific">Eumeta variegata</name>
    <name type="common">Bagworm moth</name>
    <name type="synonym">Eumeta japonica</name>
    <dbReference type="NCBI Taxonomy" id="151549"/>
    <lineage>
        <taxon>Eukaryota</taxon>
        <taxon>Metazoa</taxon>
        <taxon>Ecdysozoa</taxon>
        <taxon>Arthropoda</taxon>
        <taxon>Hexapoda</taxon>
        <taxon>Insecta</taxon>
        <taxon>Pterygota</taxon>
        <taxon>Neoptera</taxon>
        <taxon>Endopterygota</taxon>
        <taxon>Lepidoptera</taxon>
        <taxon>Glossata</taxon>
        <taxon>Ditrysia</taxon>
        <taxon>Tineoidea</taxon>
        <taxon>Psychidae</taxon>
        <taxon>Oiketicinae</taxon>
        <taxon>Eumeta</taxon>
    </lineage>
</organism>
<reference evidence="1 2" key="1">
    <citation type="journal article" date="2019" name="Commun. Biol.">
        <title>The bagworm genome reveals a unique fibroin gene that provides high tensile strength.</title>
        <authorList>
            <person name="Kono N."/>
            <person name="Nakamura H."/>
            <person name="Ohtoshi R."/>
            <person name="Tomita M."/>
            <person name="Numata K."/>
            <person name="Arakawa K."/>
        </authorList>
    </citation>
    <scope>NUCLEOTIDE SEQUENCE [LARGE SCALE GENOMIC DNA]</scope>
</reference>
<accession>A0A4C1XGP5</accession>
<dbReference type="Proteomes" id="UP000299102">
    <property type="component" value="Unassembled WGS sequence"/>
</dbReference>
<evidence type="ECO:0000313" key="2">
    <source>
        <dbReference type="Proteomes" id="UP000299102"/>
    </source>
</evidence>
<dbReference type="EMBL" id="BGZK01000839">
    <property type="protein sequence ID" value="GBP62353.1"/>
    <property type="molecule type" value="Genomic_DNA"/>
</dbReference>
<proteinExistence type="predicted"/>
<sequence length="211" mass="24887">MVTTELERIKIGKLQDQNGKDEYVERLKDSFSKIKQYEYLELDELWKVMKSVLVDEPRKVCGVNKRTNVNKKDNEWWNFEIGYKMLKVRNKDAKMRAKEYVKRRKNDIKERYDKRFSDDFRENQQPFWHMVKKTRKNPETSCKHDTVADDNVTATEYTIDDGNESGITMDEIVKALKRRRIGKAAGYDRVSSEMLMSGGGIVASLLCHLFN</sequence>
<evidence type="ECO:0000313" key="1">
    <source>
        <dbReference type="EMBL" id="GBP62353.1"/>
    </source>
</evidence>
<name>A0A4C1XGP5_EUMVA</name>
<comment type="caution">
    <text evidence="1">The sequence shown here is derived from an EMBL/GenBank/DDBJ whole genome shotgun (WGS) entry which is preliminary data.</text>
</comment>
<keyword evidence="2" id="KW-1185">Reference proteome</keyword>
<dbReference type="OrthoDB" id="21557at2759"/>